<feature type="non-terminal residue" evidence="7">
    <location>
        <position position="1"/>
    </location>
</feature>
<reference evidence="7" key="1">
    <citation type="journal article" date="2013" name="Environ. Microbiol.">
        <title>Microbiota from the distal guts of lean and obese adolescents exhibit partial functional redundancy besides clear differences in community structure.</title>
        <authorList>
            <person name="Ferrer M."/>
            <person name="Ruiz A."/>
            <person name="Lanza F."/>
            <person name="Haange S.B."/>
            <person name="Oberbach A."/>
            <person name="Till H."/>
            <person name="Bargiela R."/>
            <person name="Campoy C."/>
            <person name="Segura M.T."/>
            <person name="Richter M."/>
            <person name="von Bergen M."/>
            <person name="Seifert J."/>
            <person name="Suarez A."/>
        </authorList>
    </citation>
    <scope>NUCLEOTIDE SEQUENCE</scope>
</reference>
<dbReference type="GO" id="GO:0051607">
    <property type="term" value="P:defense response to virus"/>
    <property type="evidence" value="ECO:0007669"/>
    <property type="project" value="UniProtKB-KW"/>
</dbReference>
<comment type="caution">
    <text evidence="7">The sequence shown here is derived from an EMBL/GenBank/DDBJ whole genome shotgun (WGS) entry which is preliminary data.</text>
</comment>
<dbReference type="GO" id="GO:0016787">
    <property type="term" value="F:hydrolase activity"/>
    <property type="evidence" value="ECO:0007669"/>
    <property type="project" value="UniProtKB-KW"/>
</dbReference>
<accession>K1ST87</accession>
<protein>
    <submittedName>
        <fullName evidence="7">CRISPR-associated helicase Cas3</fullName>
    </submittedName>
</protein>
<sequence length="283" mass="32277">NYYGHGKVNKDEWTQIRAEWMEYALSVTGFEDVKNLPNPDVAAQMLITGLLVMSDWIASNTDYFPYIDIEEKLTDEQCEERVRRAWNKLSLTDSWYADFIADNDSFFEERFGFRPNCVQREFMNVVSLCDKPGIYILEAPMGIGKTEAALAATEILASRFGYGGIFFGLPTQATANGIFDRIHSWARGTDDIHSLRLAHGMTDMNDEYCEMFHGRASDISDDNDNIIVHTWFEGRKQALLSEFVVATVDQFLMASLKQKHVMLRHLGLAGKAVIIDECHAYDR</sequence>
<dbReference type="InterPro" id="IPR006483">
    <property type="entry name" value="CRISPR-assoc_Cas3_HD"/>
</dbReference>
<evidence type="ECO:0000256" key="2">
    <source>
        <dbReference type="ARBA" id="ARBA00009046"/>
    </source>
</evidence>
<dbReference type="GO" id="GO:0046872">
    <property type="term" value="F:metal ion binding"/>
    <property type="evidence" value="ECO:0007669"/>
    <property type="project" value="UniProtKB-KW"/>
</dbReference>
<evidence type="ECO:0000256" key="1">
    <source>
        <dbReference type="ARBA" id="ARBA00006847"/>
    </source>
</evidence>
<comment type="similarity">
    <text evidence="1">In the N-terminal section; belongs to the CRISPR-associated nuclease Cas3-HD family.</text>
</comment>
<dbReference type="EMBL" id="AJWZ01006082">
    <property type="protein sequence ID" value="EKC60783.1"/>
    <property type="molecule type" value="Genomic_DNA"/>
</dbReference>
<dbReference type="CDD" id="cd17930">
    <property type="entry name" value="DEXHc_cas3"/>
    <property type="match status" value="1"/>
</dbReference>
<dbReference type="SUPFAM" id="SSF52540">
    <property type="entry name" value="P-loop containing nucleoside triphosphate hydrolases"/>
    <property type="match status" value="1"/>
</dbReference>
<dbReference type="Gene3D" id="1.10.3210.30">
    <property type="match status" value="1"/>
</dbReference>
<dbReference type="Gene3D" id="3.40.50.300">
    <property type="entry name" value="P-loop containing nucleotide triphosphate hydrolases"/>
    <property type="match status" value="1"/>
</dbReference>
<proteinExistence type="inferred from homology"/>
<keyword evidence="3" id="KW-0479">Metal-binding</keyword>
<gene>
    <name evidence="7" type="ORF">OBE_08802</name>
</gene>
<organism evidence="7">
    <name type="scientific">human gut metagenome</name>
    <dbReference type="NCBI Taxonomy" id="408170"/>
    <lineage>
        <taxon>unclassified sequences</taxon>
        <taxon>metagenomes</taxon>
        <taxon>organismal metagenomes</taxon>
    </lineage>
</organism>
<evidence type="ECO:0000256" key="5">
    <source>
        <dbReference type="ARBA" id="ARBA00023118"/>
    </source>
</evidence>
<evidence type="ECO:0000256" key="4">
    <source>
        <dbReference type="ARBA" id="ARBA00022801"/>
    </source>
</evidence>
<evidence type="ECO:0000256" key="3">
    <source>
        <dbReference type="ARBA" id="ARBA00022723"/>
    </source>
</evidence>
<comment type="similarity">
    <text evidence="2">In the central section; belongs to the CRISPR-associated helicase Cas3 family.</text>
</comment>
<dbReference type="AlphaFoldDB" id="K1ST87"/>
<dbReference type="InterPro" id="IPR038257">
    <property type="entry name" value="CRISPR-assoc_Cas3_HD_sf"/>
</dbReference>
<evidence type="ECO:0000259" key="6">
    <source>
        <dbReference type="Pfam" id="PF18019"/>
    </source>
</evidence>
<name>K1ST87_9ZZZZ</name>
<keyword evidence="4" id="KW-0378">Hydrolase</keyword>
<feature type="domain" description="HD Cas3-type" evidence="6">
    <location>
        <begin position="10"/>
        <end position="64"/>
    </location>
</feature>
<dbReference type="InterPro" id="IPR027417">
    <property type="entry name" value="P-loop_NTPase"/>
</dbReference>
<feature type="non-terminal residue" evidence="7">
    <location>
        <position position="283"/>
    </location>
</feature>
<keyword evidence="5" id="KW-0051">Antiviral defense</keyword>
<evidence type="ECO:0000313" key="7">
    <source>
        <dbReference type="EMBL" id="EKC60783.1"/>
    </source>
</evidence>
<dbReference type="Pfam" id="PF18019">
    <property type="entry name" value="Cas3_HD"/>
    <property type="match status" value="1"/>
</dbReference>